<dbReference type="GO" id="GO:0005634">
    <property type="term" value="C:nucleus"/>
    <property type="evidence" value="ECO:0007669"/>
    <property type="project" value="UniProtKB-SubCell"/>
</dbReference>
<feature type="region of interest" description="Disordered" evidence="4">
    <location>
        <begin position="1"/>
        <end position="113"/>
    </location>
</feature>
<dbReference type="EMBL" id="KE504207">
    <property type="protein sequence ID" value="EPS95442.1"/>
    <property type="molecule type" value="Genomic_DNA"/>
</dbReference>
<organism evidence="5 6">
    <name type="scientific">Fomitopsis schrenkii</name>
    <name type="common">Brown rot fungus</name>
    <dbReference type="NCBI Taxonomy" id="2126942"/>
    <lineage>
        <taxon>Eukaryota</taxon>
        <taxon>Fungi</taxon>
        <taxon>Dikarya</taxon>
        <taxon>Basidiomycota</taxon>
        <taxon>Agaricomycotina</taxon>
        <taxon>Agaricomycetes</taxon>
        <taxon>Polyporales</taxon>
        <taxon>Fomitopsis</taxon>
    </lineage>
</organism>
<name>S8DRZ5_FOMSC</name>
<dbReference type="InterPro" id="IPR036322">
    <property type="entry name" value="WD40_repeat_dom_sf"/>
</dbReference>
<dbReference type="HOGENOM" id="CLU_019415_0_0_1"/>
<proteinExistence type="predicted"/>
<feature type="compositionally biased region" description="Acidic residues" evidence="4">
    <location>
        <begin position="36"/>
        <end position="71"/>
    </location>
</feature>
<evidence type="ECO:0000256" key="2">
    <source>
        <dbReference type="ARBA" id="ARBA00023163"/>
    </source>
</evidence>
<keyword evidence="6" id="KW-1185">Reference proteome</keyword>
<evidence type="ECO:0000313" key="6">
    <source>
        <dbReference type="Proteomes" id="UP000015241"/>
    </source>
</evidence>
<dbReference type="FunCoup" id="S8DRZ5">
    <property type="interactions" value="4"/>
</dbReference>
<reference evidence="5 6" key="1">
    <citation type="journal article" date="2012" name="Science">
        <title>The Paleozoic origin of enzymatic lignin decomposition reconstructed from 31 fungal genomes.</title>
        <authorList>
            <person name="Floudas D."/>
            <person name="Binder M."/>
            <person name="Riley R."/>
            <person name="Barry K."/>
            <person name="Blanchette R.A."/>
            <person name="Henrissat B."/>
            <person name="Martinez A.T."/>
            <person name="Otillar R."/>
            <person name="Spatafora J.W."/>
            <person name="Yadav J.S."/>
            <person name="Aerts A."/>
            <person name="Benoit I."/>
            <person name="Boyd A."/>
            <person name="Carlson A."/>
            <person name="Copeland A."/>
            <person name="Coutinho P.M."/>
            <person name="de Vries R.P."/>
            <person name="Ferreira P."/>
            <person name="Findley K."/>
            <person name="Foster B."/>
            <person name="Gaskell J."/>
            <person name="Glotzer D."/>
            <person name="Gorecki P."/>
            <person name="Heitman J."/>
            <person name="Hesse C."/>
            <person name="Hori C."/>
            <person name="Igarashi K."/>
            <person name="Jurgens J.A."/>
            <person name="Kallen N."/>
            <person name="Kersten P."/>
            <person name="Kohler A."/>
            <person name="Kuees U."/>
            <person name="Kumar T.K.A."/>
            <person name="Kuo A."/>
            <person name="LaButti K."/>
            <person name="Larrondo L.F."/>
            <person name="Lindquist E."/>
            <person name="Ling A."/>
            <person name="Lombard V."/>
            <person name="Lucas S."/>
            <person name="Lundell T."/>
            <person name="Martin R."/>
            <person name="McLaughlin D.J."/>
            <person name="Morgenstern I."/>
            <person name="Morin E."/>
            <person name="Murat C."/>
            <person name="Nagy L.G."/>
            <person name="Nolan M."/>
            <person name="Ohm R.A."/>
            <person name="Patyshakuliyeva A."/>
            <person name="Rokas A."/>
            <person name="Ruiz-Duenas F.J."/>
            <person name="Sabat G."/>
            <person name="Salamov A."/>
            <person name="Samejima M."/>
            <person name="Schmutz J."/>
            <person name="Slot J.C."/>
            <person name="St John F."/>
            <person name="Stenlid J."/>
            <person name="Sun H."/>
            <person name="Sun S."/>
            <person name="Syed K."/>
            <person name="Tsang A."/>
            <person name="Wiebenga A."/>
            <person name="Young D."/>
            <person name="Pisabarro A."/>
            <person name="Eastwood D.C."/>
            <person name="Martin F."/>
            <person name="Cullen D."/>
            <person name="Grigoriev I.V."/>
            <person name="Hibbett D.S."/>
        </authorList>
    </citation>
    <scope>NUCLEOTIDE SEQUENCE</scope>
    <source>
        <strain evidence="6">FP-58527</strain>
    </source>
</reference>
<dbReference type="OrthoDB" id="4703at2759"/>
<dbReference type="Proteomes" id="UP000015241">
    <property type="component" value="Unassembled WGS sequence"/>
</dbReference>
<keyword evidence="3" id="KW-0539">Nucleus</keyword>
<sequence>MSRQLRSRASRPNYAALFQYEDPENEGAGPSKPLILEDEVDSGSDFALDEVQGEAADEEDEAMNEDADAEEVVTTQEPSRESSIVVVTKPTAPSISTPKRKPMPGLSSKPKNYILPNVNHRHRAMPLFDRQCPVERLTERPSPFGAPRLTSTNSWSVNQAVLERISKAWGFNVGQGGLWELTEDRAWFKESMTSSGEELADEKARRPRVHEEIRADGFEVIEMQCASSYLPTDVTITEQGALKPPPPVPCSFGPYGKQTRLEMKMFDTQKIADFIPGSKSQVFNPGAPVWALDWCPIHPDDRARLQYKQYLAVAPFPSKIHSPTIGVRAPRPTHACIQIWSLSKSADAMDVDGSADVDHPEDPGELRCEMVLCIESGPAFELKWCPLPANDLAETADSIQHKKLGILAGTFEDGSLSLYAIPDPASLYPDDHQLSQPLCVKFAQPLLRFELEETMCWGMDWANSEVIAVGCTNGSIAVYNIADALKNSGETSPTHYFVVHQSAIRALAWVRVPGVNARGERIADNPTVIASGGYDGLECVTDIRDTVANAMNRTRDVVNTLAYSTWCGGPVTIDHENIIKAYSLSPNMLGRGQTLLESDGPAWSIAVSDYHPQIAVGASDGSLVTTNALRSTRRGGMNPFLIHTIYQLDYSRKDDEWRMLERFLPKANNPAARSKKDASGGTGAWPAQVGVQRVAWNSGNGLRAAPFLASSTGSGLCRVDWVLGRWNRDKIPYYSVEGIRGEVAVDAKEEDEDD</sequence>
<gene>
    <name evidence="5" type="ORF">FOMPIDRAFT_1038506</name>
</gene>
<accession>S8DRZ5</accession>
<evidence type="ECO:0000256" key="4">
    <source>
        <dbReference type="SAM" id="MobiDB-lite"/>
    </source>
</evidence>
<dbReference type="eggNOG" id="ENOG502RAA6">
    <property type="taxonomic scope" value="Eukaryota"/>
</dbReference>
<dbReference type="GO" id="GO:0006383">
    <property type="term" value="P:transcription by RNA polymerase III"/>
    <property type="evidence" value="ECO:0007669"/>
    <property type="project" value="TreeGrafter"/>
</dbReference>
<protein>
    <submittedName>
        <fullName evidence="5">Uncharacterized protein</fullName>
    </submittedName>
</protein>
<dbReference type="Gene3D" id="2.130.10.10">
    <property type="entry name" value="YVTN repeat-like/Quinoprotein amine dehydrogenase"/>
    <property type="match status" value="1"/>
</dbReference>
<dbReference type="InterPro" id="IPR015943">
    <property type="entry name" value="WD40/YVTN_repeat-like_dom_sf"/>
</dbReference>
<dbReference type="InterPro" id="IPR001680">
    <property type="entry name" value="WD40_rpt"/>
</dbReference>
<dbReference type="InterPro" id="IPR052416">
    <property type="entry name" value="GTF3C_component"/>
</dbReference>
<dbReference type="InParanoid" id="S8DRZ5"/>
<dbReference type="SMART" id="SM00320">
    <property type="entry name" value="WD40"/>
    <property type="match status" value="3"/>
</dbReference>
<dbReference type="STRING" id="743788.S8DRZ5"/>
<comment type="subcellular location">
    <subcellularLocation>
        <location evidence="1">Nucleus</location>
    </subcellularLocation>
</comment>
<dbReference type="PANTHER" id="PTHR15052">
    <property type="entry name" value="RNA POLYMERASE III TRANSCRIPTION INITIATION FACTOR COMPLEX SUBUNIT"/>
    <property type="match status" value="1"/>
</dbReference>
<evidence type="ECO:0000313" key="5">
    <source>
        <dbReference type="EMBL" id="EPS95442.1"/>
    </source>
</evidence>
<dbReference type="SUPFAM" id="SSF50978">
    <property type="entry name" value="WD40 repeat-like"/>
    <property type="match status" value="1"/>
</dbReference>
<dbReference type="GO" id="GO:0000127">
    <property type="term" value="C:transcription factor TFIIIC complex"/>
    <property type="evidence" value="ECO:0007669"/>
    <property type="project" value="TreeGrafter"/>
</dbReference>
<evidence type="ECO:0000256" key="3">
    <source>
        <dbReference type="ARBA" id="ARBA00023242"/>
    </source>
</evidence>
<evidence type="ECO:0000256" key="1">
    <source>
        <dbReference type="ARBA" id="ARBA00004123"/>
    </source>
</evidence>
<dbReference type="AlphaFoldDB" id="S8DRZ5"/>
<keyword evidence="2" id="KW-0804">Transcription</keyword>
<dbReference type="PANTHER" id="PTHR15052:SF2">
    <property type="entry name" value="GENERAL TRANSCRIPTION FACTOR 3C POLYPEPTIDE 2"/>
    <property type="match status" value="1"/>
</dbReference>